<proteinExistence type="predicted"/>
<dbReference type="PANTHER" id="PTHR34035">
    <property type="entry name" value="TESTIS-EXPRESSED PROTEIN 47"/>
    <property type="match status" value="1"/>
</dbReference>
<reference evidence="2" key="1">
    <citation type="submission" date="2025-08" db="UniProtKB">
        <authorList>
            <consortium name="RefSeq"/>
        </authorList>
    </citation>
    <scope>IDENTIFICATION</scope>
    <source>
        <tissue evidence="2">Blood</tissue>
    </source>
</reference>
<evidence type="ECO:0000313" key="2">
    <source>
        <dbReference type="RefSeq" id="XP_067164239.1"/>
    </source>
</evidence>
<organism evidence="1 2">
    <name type="scientific">Apteryx mantelli</name>
    <name type="common">North Island brown kiwi</name>
    <dbReference type="NCBI Taxonomy" id="2696672"/>
    <lineage>
        <taxon>Eukaryota</taxon>
        <taxon>Metazoa</taxon>
        <taxon>Chordata</taxon>
        <taxon>Craniata</taxon>
        <taxon>Vertebrata</taxon>
        <taxon>Euteleostomi</taxon>
        <taxon>Archelosauria</taxon>
        <taxon>Archosauria</taxon>
        <taxon>Dinosauria</taxon>
        <taxon>Saurischia</taxon>
        <taxon>Theropoda</taxon>
        <taxon>Coelurosauria</taxon>
        <taxon>Aves</taxon>
        <taxon>Palaeognathae</taxon>
        <taxon>Apterygiformes</taxon>
        <taxon>Apterygidae</taxon>
        <taxon>Apteryx</taxon>
    </lineage>
</organism>
<gene>
    <name evidence="2" type="primary">LOC106487518</name>
</gene>
<dbReference type="Pfam" id="PF24787">
    <property type="entry name" value="TEX47"/>
    <property type="match status" value="1"/>
</dbReference>
<name>A0ABM4FH30_9AVES</name>
<dbReference type="Proteomes" id="UP001652627">
    <property type="component" value="Chromosome 19"/>
</dbReference>
<protein>
    <submittedName>
        <fullName evidence="2">Testis-expressed protein 47-like</fullName>
    </submittedName>
</protein>
<dbReference type="PANTHER" id="PTHR34035:SF1">
    <property type="entry name" value="TESTIS-EXPRESSED PROTEIN 47"/>
    <property type="match status" value="1"/>
</dbReference>
<accession>A0ABM4FH30</accession>
<sequence>MRKQGCRPLILDPKILVLSHNLPSRLFQQWSYKVLSMSTGPVGDSAETLEGLVSECLAALLRLGTLLLQCSESPPHLPDNLVEQVPELLGFEATVGHLLARPELQSPEQFLQAYDSPLHLDLDVGALRVRGLRLG</sequence>
<keyword evidence="1" id="KW-1185">Reference proteome</keyword>
<dbReference type="RefSeq" id="XP_067164239.1">
    <property type="nucleotide sequence ID" value="XM_067308138.1"/>
</dbReference>
<dbReference type="GeneID" id="106487518"/>
<dbReference type="InterPro" id="IPR055308">
    <property type="entry name" value="TEX47-like"/>
</dbReference>
<evidence type="ECO:0000313" key="1">
    <source>
        <dbReference type="Proteomes" id="UP001652627"/>
    </source>
</evidence>